<evidence type="ECO:0000259" key="12">
    <source>
        <dbReference type="Pfam" id="PF21974"/>
    </source>
</evidence>
<keyword evidence="14" id="KW-1185">Reference proteome</keyword>
<reference evidence="13" key="1">
    <citation type="submission" date="2021-02" db="EMBL/GenBank/DDBJ databases">
        <authorList>
            <person name="Bekaert M."/>
        </authorList>
    </citation>
    <scope>NUCLEOTIDE SEQUENCE</scope>
    <source>
        <strain evidence="13">IoA-00</strain>
    </source>
</reference>
<evidence type="ECO:0000256" key="7">
    <source>
        <dbReference type="ARBA" id="ARBA00022490"/>
    </source>
</evidence>
<dbReference type="Pfam" id="PF11538">
    <property type="entry name" value="Snurportin1"/>
    <property type="match status" value="1"/>
</dbReference>
<dbReference type="OrthoDB" id="10003593at2759"/>
<organism evidence="13 14">
    <name type="scientific">Lepeophtheirus salmonis</name>
    <name type="common">Salmon louse</name>
    <name type="synonym">Caligus salmonis</name>
    <dbReference type="NCBI Taxonomy" id="72036"/>
    <lineage>
        <taxon>Eukaryota</taxon>
        <taxon>Metazoa</taxon>
        <taxon>Ecdysozoa</taxon>
        <taxon>Arthropoda</taxon>
        <taxon>Crustacea</taxon>
        <taxon>Multicrustacea</taxon>
        <taxon>Hexanauplia</taxon>
        <taxon>Copepoda</taxon>
        <taxon>Siphonostomatoida</taxon>
        <taxon>Caligidae</taxon>
        <taxon>Lepeophtheirus</taxon>
    </lineage>
</organism>
<name>A0A7R8CFF1_LEPSM</name>
<dbReference type="PANTHER" id="PTHR13403:SF6">
    <property type="entry name" value="SNURPORTIN-1"/>
    <property type="match status" value="1"/>
</dbReference>
<keyword evidence="9" id="KW-0539">Nucleus</keyword>
<feature type="domain" description="Snurportin-1 N-terminal" evidence="11">
    <location>
        <begin position="58"/>
        <end position="98"/>
    </location>
</feature>
<dbReference type="CDD" id="cd09232">
    <property type="entry name" value="Snurportin-1_C"/>
    <property type="match status" value="1"/>
</dbReference>
<proteinExistence type="inferred from homology"/>
<evidence type="ECO:0000313" key="14">
    <source>
        <dbReference type="Proteomes" id="UP000675881"/>
    </source>
</evidence>
<evidence type="ECO:0000313" key="13">
    <source>
        <dbReference type="EMBL" id="CAF2751015.1"/>
    </source>
</evidence>
<accession>A0A7R8CFF1</accession>
<keyword evidence="6" id="KW-0813">Transport</keyword>
<dbReference type="GO" id="GO:0003723">
    <property type="term" value="F:RNA binding"/>
    <property type="evidence" value="ECO:0007669"/>
    <property type="project" value="UniProtKB-KW"/>
</dbReference>
<keyword evidence="8" id="KW-0694">RNA-binding</keyword>
<dbReference type="Proteomes" id="UP000675881">
    <property type="component" value="Chromosome 1"/>
</dbReference>
<dbReference type="PANTHER" id="PTHR13403">
    <property type="entry name" value="SNURPORTIN1 RNUT1 PROTEIN RNA, U TRANSPORTER 1"/>
    <property type="match status" value="1"/>
</dbReference>
<comment type="subcellular location">
    <subcellularLocation>
        <location evidence="3">Cytoplasm</location>
    </subcellularLocation>
    <subcellularLocation>
        <location evidence="2">Nucleus</location>
    </subcellularLocation>
</comment>
<feature type="domain" description="Snurportin-1 m3G cap-binding" evidence="12">
    <location>
        <begin position="130"/>
        <end position="312"/>
    </location>
</feature>
<dbReference type="Pfam" id="PF21974">
    <property type="entry name" value="SPN1_m3Gcap_bd"/>
    <property type="match status" value="1"/>
</dbReference>
<comment type="function">
    <text evidence="1">Functions as an U snRNP-specific nuclear import adapter. Involved in the trimethylguanosine (m3G)-cap-dependent nuclear import of U snRNPs. Binds specifically to the terminal m3G-cap U snRNAs.</text>
</comment>
<evidence type="ECO:0000256" key="9">
    <source>
        <dbReference type="ARBA" id="ARBA00023242"/>
    </source>
</evidence>
<evidence type="ECO:0000256" key="6">
    <source>
        <dbReference type="ARBA" id="ARBA00022448"/>
    </source>
</evidence>
<keyword evidence="7" id="KW-0963">Cytoplasm</keyword>
<dbReference type="AlphaFoldDB" id="A0A7R8CFF1"/>
<evidence type="ECO:0000256" key="1">
    <source>
        <dbReference type="ARBA" id="ARBA00003975"/>
    </source>
</evidence>
<gene>
    <name evidence="13" type="ORF">LSAA_815</name>
</gene>
<feature type="region of interest" description="Disordered" evidence="10">
    <location>
        <begin position="384"/>
        <end position="404"/>
    </location>
</feature>
<evidence type="ECO:0000256" key="10">
    <source>
        <dbReference type="SAM" id="MobiDB-lite"/>
    </source>
</evidence>
<dbReference type="InterPro" id="IPR024721">
    <property type="entry name" value="Snurportin-1_N"/>
</dbReference>
<evidence type="ECO:0000259" key="11">
    <source>
        <dbReference type="Pfam" id="PF11538"/>
    </source>
</evidence>
<dbReference type="InterPro" id="IPR047857">
    <property type="entry name" value="Snurportin1_C"/>
</dbReference>
<evidence type="ECO:0000256" key="3">
    <source>
        <dbReference type="ARBA" id="ARBA00004496"/>
    </source>
</evidence>
<dbReference type="Gene3D" id="3.30.470.30">
    <property type="entry name" value="DNA ligase/mRNA capping enzyme"/>
    <property type="match status" value="1"/>
</dbReference>
<feature type="compositionally biased region" description="Basic and acidic residues" evidence="10">
    <location>
        <begin position="70"/>
        <end position="88"/>
    </location>
</feature>
<dbReference type="SUPFAM" id="SSF56091">
    <property type="entry name" value="DNA ligase/mRNA capping enzyme, catalytic domain"/>
    <property type="match status" value="1"/>
</dbReference>
<evidence type="ECO:0000256" key="4">
    <source>
        <dbReference type="ARBA" id="ARBA00007540"/>
    </source>
</evidence>
<dbReference type="EMBL" id="HG994580">
    <property type="protein sequence ID" value="CAF2751015.1"/>
    <property type="molecule type" value="Genomic_DNA"/>
</dbReference>
<dbReference type="InterPro" id="IPR017336">
    <property type="entry name" value="Snurportin-1"/>
</dbReference>
<evidence type="ECO:0000256" key="8">
    <source>
        <dbReference type="ARBA" id="ARBA00022884"/>
    </source>
</evidence>
<feature type="region of interest" description="Disordered" evidence="10">
    <location>
        <begin position="51"/>
        <end position="88"/>
    </location>
</feature>
<evidence type="ECO:0000256" key="2">
    <source>
        <dbReference type="ARBA" id="ARBA00004123"/>
    </source>
</evidence>
<evidence type="ECO:0000256" key="5">
    <source>
        <dbReference type="ARBA" id="ARBA00016034"/>
    </source>
</evidence>
<protein>
    <recommendedName>
        <fullName evidence="5">Snurportin-1</fullName>
    </recommendedName>
</protein>
<dbReference type="GO" id="GO:0005737">
    <property type="term" value="C:cytoplasm"/>
    <property type="evidence" value="ECO:0007669"/>
    <property type="project" value="UniProtKB-SubCell"/>
</dbReference>
<comment type="similarity">
    <text evidence="4">Belongs to the snurportin family.</text>
</comment>
<dbReference type="GO" id="GO:0061015">
    <property type="term" value="P:snRNA import into nucleus"/>
    <property type="evidence" value="ECO:0007669"/>
    <property type="project" value="InterPro"/>
</dbReference>
<sequence length="404" mass="47033">MNRSIIMTHSKLISPSIPYKKEESRFNWNGGLRNVDLRCLEDSVLDLSWSTDPEKKEHPRFSKSYKNAGRKAEEQKKRREAHLQKQKDARHDFQALARSLLDLNEEESEMMDEKAPNPFRSPRKRIYKDQLMLSEWFVDIPMDFSEKWLAVPCPVGKRNLVVAGRGKTQFYSRKGSYLGSFPSYLPQGKRMATKCKPNLTLLDCVYHEASKVFYVLDIIIWDGMPFDECDTAFRSFWIKTKMEEVKADTKSKYNPCPFIPLPYFHSGQLQTLFNKPVSTHFRRDNVDLDGILFYHSDAFYLPGPTPLVGWLKGYMVSELISDLLVHPDYVENRPIGYSSMMAYIDEYNSADKEKKKIFTFQKKLPPQPELTEKDEKIPLLFCSKRSDDNGKGHGVSEHLVKRKN</sequence>
<dbReference type="GO" id="GO:0005634">
    <property type="term" value="C:nucleus"/>
    <property type="evidence" value="ECO:0007669"/>
    <property type="project" value="UniProtKB-SubCell"/>
</dbReference>